<protein>
    <recommendedName>
        <fullName evidence="8">RmuC-domain protein</fullName>
    </recommendedName>
</protein>
<keyword evidence="3" id="KW-0175">Coiled coil</keyword>
<dbReference type="AlphaFoldDB" id="A0A0G1C8W5"/>
<reference evidence="6 7" key="1">
    <citation type="journal article" date="2015" name="Nature">
        <title>rRNA introns, odd ribosomes, and small enigmatic genomes across a large radiation of phyla.</title>
        <authorList>
            <person name="Brown C.T."/>
            <person name="Hug L.A."/>
            <person name="Thomas B.C."/>
            <person name="Sharon I."/>
            <person name="Castelle C.J."/>
            <person name="Singh A."/>
            <person name="Wilkins M.J."/>
            <person name="Williams K.H."/>
            <person name="Banfield J.F."/>
        </authorList>
    </citation>
    <scope>NUCLEOTIDE SEQUENCE [LARGE SCALE GENOMIC DNA]</scope>
</reference>
<name>A0A0G1C8W5_9BACT</name>
<keyword evidence="5" id="KW-1133">Transmembrane helix</keyword>
<evidence type="ECO:0008006" key="8">
    <source>
        <dbReference type="Google" id="ProtNLM"/>
    </source>
</evidence>
<evidence type="ECO:0000256" key="4">
    <source>
        <dbReference type="ARBA" id="ARBA00023172"/>
    </source>
</evidence>
<comment type="function">
    <text evidence="1">Involved in DNA recombination.</text>
</comment>
<evidence type="ECO:0000313" key="7">
    <source>
        <dbReference type="Proteomes" id="UP000034320"/>
    </source>
</evidence>
<dbReference type="PANTHER" id="PTHR30563:SF0">
    <property type="entry name" value="DNA RECOMBINATION PROTEIN RMUC"/>
    <property type="match status" value="1"/>
</dbReference>
<dbReference type="PANTHER" id="PTHR30563">
    <property type="entry name" value="DNA RECOMBINATION PROTEIN RMUC"/>
    <property type="match status" value="1"/>
</dbReference>
<proteinExistence type="inferred from homology"/>
<evidence type="ECO:0000256" key="3">
    <source>
        <dbReference type="ARBA" id="ARBA00023054"/>
    </source>
</evidence>
<dbReference type="GO" id="GO:0006310">
    <property type="term" value="P:DNA recombination"/>
    <property type="evidence" value="ECO:0007669"/>
    <property type="project" value="UniProtKB-KW"/>
</dbReference>
<comment type="similarity">
    <text evidence="2">Belongs to the RmuC family.</text>
</comment>
<evidence type="ECO:0000256" key="2">
    <source>
        <dbReference type="ARBA" id="ARBA00009840"/>
    </source>
</evidence>
<keyword evidence="5" id="KW-0472">Membrane</keyword>
<organism evidence="6 7">
    <name type="scientific">Candidatus Gottesmanbacteria bacterium GW2011_GWA2_42_18</name>
    <dbReference type="NCBI Taxonomy" id="1618442"/>
    <lineage>
        <taxon>Bacteria</taxon>
        <taxon>Candidatus Gottesmaniibacteriota</taxon>
    </lineage>
</organism>
<dbReference type="InterPro" id="IPR003798">
    <property type="entry name" value="DNA_recombination_RmuC"/>
</dbReference>
<dbReference type="EMBL" id="LCDD01000023">
    <property type="protein sequence ID" value="KKS46078.1"/>
    <property type="molecule type" value="Genomic_DNA"/>
</dbReference>
<comment type="caution">
    <text evidence="6">The sequence shown here is derived from an EMBL/GenBank/DDBJ whole genome shotgun (WGS) entry which is preliminary data.</text>
</comment>
<keyword evidence="4" id="KW-0233">DNA recombination</keyword>
<keyword evidence="5" id="KW-0812">Transmembrane</keyword>
<dbReference type="Proteomes" id="UP000034320">
    <property type="component" value="Unassembled WGS sequence"/>
</dbReference>
<evidence type="ECO:0000256" key="5">
    <source>
        <dbReference type="SAM" id="Phobius"/>
    </source>
</evidence>
<evidence type="ECO:0000313" key="6">
    <source>
        <dbReference type="EMBL" id="KKS46078.1"/>
    </source>
</evidence>
<gene>
    <name evidence="6" type="ORF">UV09_C0023G0032</name>
</gene>
<sequence length="332" mass="37802">MCEVVEWEVVETAAILIFFSITTLVVLLVTRYWIGNLEKKRQTSDDLLAWLKSTNERLDDQSKTIVSTLNQSTKALNERLDNAARFISEVQKNIGEMSEIGHDMKELSEFLKSPKLRGNIGEQILKEILGQMLPKQSFHFQYAFKSGAIVDAAIKTVNGLVPVDAKFPMENFRKLTAGRDPEIRKTASKSFLSDVKKHLDTISKKYILTDEGTTDFALMYVPSEAVYYEIVNSPELFDYAQTKAVLPVSPMTFYAYLKVILMSLEGQRIETEAREILKIIRGIQKDYIEVQDNLGVLSKHLTNAYNQMHQVETRFMSLGQKVQGKMGLLEKI</sequence>
<accession>A0A0G1C8W5</accession>
<evidence type="ECO:0000256" key="1">
    <source>
        <dbReference type="ARBA" id="ARBA00003416"/>
    </source>
</evidence>
<dbReference type="Pfam" id="PF02646">
    <property type="entry name" value="RmuC"/>
    <property type="match status" value="1"/>
</dbReference>
<feature type="transmembrane region" description="Helical" evidence="5">
    <location>
        <begin position="12"/>
        <end position="34"/>
    </location>
</feature>